<comment type="caution">
    <text evidence="6">The sequence shown here is derived from an EMBL/GenBank/DDBJ whole genome shotgun (WGS) entry which is preliminary data.</text>
</comment>
<evidence type="ECO:0000256" key="2">
    <source>
        <dbReference type="ARBA" id="ARBA00023242"/>
    </source>
</evidence>
<dbReference type="InterPro" id="IPR040319">
    <property type="entry name" value="LSD1-like"/>
</dbReference>
<dbReference type="GO" id="GO:0005634">
    <property type="term" value="C:nucleus"/>
    <property type="evidence" value="ECO:0007669"/>
    <property type="project" value="UniProtKB-SubCell"/>
</dbReference>
<organism evidence="6 7">
    <name type="scientific">Zingiber officinale</name>
    <name type="common">Ginger</name>
    <name type="synonym">Amomum zingiber</name>
    <dbReference type="NCBI Taxonomy" id="94328"/>
    <lineage>
        <taxon>Eukaryota</taxon>
        <taxon>Viridiplantae</taxon>
        <taxon>Streptophyta</taxon>
        <taxon>Embryophyta</taxon>
        <taxon>Tracheophyta</taxon>
        <taxon>Spermatophyta</taxon>
        <taxon>Magnoliopsida</taxon>
        <taxon>Liliopsida</taxon>
        <taxon>Zingiberales</taxon>
        <taxon>Zingiberaceae</taxon>
        <taxon>Zingiber</taxon>
    </lineage>
</organism>
<gene>
    <name evidence="6" type="ORF">ZIOFF_072335</name>
</gene>
<keyword evidence="4" id="KW-1133">Transmembrane helix</keyword>
<dbReference type="PANTHER" id="PTHR31747:SF17">
    <property type="entry name" value="PROTEIN LOL2"/>
    <property type="match status" value="1"/>
</dbReference>
<evidence type="ECO:0000256" key="3">
    <source>
        <dbReference type="SAM" id="MobiDB-lite"/>
    </source>
</evidence>
<dbReference type="Proteomes" id="UP000734854">
    <property type="component" value="Unassembled WGS sequence"/>
</dbReference>
<keyword evidence="4" id="KW-0472">Membrane</keyword>
<feature type="compositionally biased region" description="Basic residues" evidence="3">
    <location>
        <begin position="583"/>
        <end position="595"/>
    </location>
</feature>
<feature type="region of interest" description="Disordered" evidence="3">
    <location>
        <begin position="1"/>
        <end position="275"/>
    </location>
</feature>
<accession>A0A8J5EC46</accession>
<keyword evidence="2" id="KW-0539">Nucleus</keyword>
<evidence type="ECO:0000259" key="5">
    <source>
        <dbReference type="Pfam" id="PF06943"/>
    </source>
</evidence>
<reference evidence="6 7" key="1">
    <citation type="submission" date="2020-08" db="EMBL/GenBank/DDBJ databases">
        <title>Plant Genome Project.</title>
        <authorList>
            <person name="Zhang R.-G."/>
        </authorList>
    </citation>
    <scope>NUCLEOTIDE SEQUENCE [LARGE SCALE GENOMIC DNA]</scope>
    <source>
        <tissue evidence="6">Rhizome</tissue>
    </source>
</reference>
<feature type="transmembrane region" description="Helical" evidence="4">
    <location>
        <begin position="523"/>
        <end position="544"/>
    </location>
</feature>
<dbReference type="PANTHER" id="PTHR31747">
    <property type="entry name" value="PROTEIN LSD1"/>
    <property type="match status" value="1"/>
</dbReference>
<keyword evidence="4" id="KW-0812">Transmembrane</keyword>
<proteinExistence type="predicted"/>
<name>A0A8J5EC46_ZINOF</name>
<feature type="region of interest" description="Disordered" evidence="3">
    <location>
        <begin position="574"/>
        <end position="595"/>
    </location>
</feature>
<feature type="domain" description="Zinc finger LSD1-type" evidence="5">
    <location>
        <begin position="314"/>
        <end position="336"/>
    </location>
</feature>
<dbReference type="Pfam" id="PF06943">
    <property type="entry name" value="zf-LSD1"/>
    <property type="match status" value="1"/>
</dbReference>
<comment type="subcellular location">
    <subcellularLocation>
        <location evidence="1">Nucleus</location>
    </subcellularLocation>
</comment>
<sequence>MASTCRPSEGDPMGGEDDEIPPGWEMKDGNSDRDPPGGDCASTRVGGDEDALPVLKARGRRSMVDPDGGDPPPGWEAVARASAPDENSTPGWNSLGRCSMIGQVQDAAAPHLKPMPKHSGCCSEDDGRPGRREGKEVNDEDEDVPPGWEPKERDSISGEDEDVPPGWEPKEKVLMSDADEDVPPGWAPKARDSMDVTDEDVPPGWAPKERDTVSGAAVAEAPHHPMCYPDDDIPFGRGPKEKDPVTGPDEDPPGWESVKRNPVSGRDGDAPLGWKPKEMDFVTISSEEAPPSFEVAAEPQPPPVQSPEMGQMVCGNCRQLLSYARGAIYVQCACCSVFIYCIDSIFAPTWNLNDDIDCWQCEVWRTIFGRRFLYIKADYSMKGSGAVTVASTVITAAASYSTATLSDAKPHAPRAGIAARTAATTAAVSVYEERFAPMFDGLRFVETLFGQRSTNFHNLFAEGKYFDSDPMTVEVVENRHSSCIPLSQSWLMDHVKGLPLPTIKETLVGSLLRRATMAFRLQAYFTILVLILLFETSSCMMPLIRSREGGTQHSYMMTKYVHMRRALQEFILDYENGGPNPKHDRKKGKPGGKGP</sequence>
<dbReference type="EMBL" id="JACMSC010000021">
    <property type="protein sequence ID" value="KAG6471227.1"/>
    <property type="molecule type" value="Genomic_DNA"/>
</dbReference>
<evidence type="ECO:0000313" key="6">
    <source>
        <dbReference type="EMBL" id="KAG6471227.1"/>
    </source>
</evidence>
<feature type="compositionally biased region" description="Basic and acidic residues" evidence="3">
    <location>
        <begin position="25"/>
        <end position="36"/>
    </location>
</feature>
<dbReference type="AlphaFoldDB" id="A0A8J5EC46"/>
<keyword evidence="7" id="KW-1185">Reference proteome</keyword>
<protein>
    <recommendedName>
        <fullName evidence="5">Zinc finger LSD1-type domain-containing protein</fullName>
    </recommendedName>
</protein>
<evidence type="ECO:0000256" key="1">
    <source>
        <dbReference type="ARBA" id="ARBA00004123"/>
    </source>
</evidence>
<evidence type="ECO:0000313" key="7">
    <source>
        <dbReference type="Proteomes" id="UP000734854"/>
    </source>
</evidence>
<dbReference type="InterPro" id="IPR005735">
    <property type="entry name" value="Znf_LSD1"/>
</dbReference>
<dbReference type="NCBIfam" id="TIGR01053">
    <property type="entry name" value="LSD1"/>
    <property type="match status" value="1"/>
</dbReference>
<feature type="compositionally biased region" description="Basic and acidic residues" evidence="3">
    <location>
        <begin position="125"/>
        <end position="137"/>
    </location>
</feature>
<evidence type="ECO:0000256" key="4">
    <source>
        <dbReference type="SAM" id="Phobius"/>
    </source>
</evidence>